<gene>
    <name evidence="2" type="ORF">HNP55_003013</name>
</gene>
<reference evidence="2 3" key="1">
    <citation type="submission" date="2020-08" db="EMBL/GenBank/DDBJ databases">
        <title>Functional genomics of gut bacteria from endangered species of beetles.</title>
        <authorList>
            <person name="Carlos-Shanley C."/>
        </authorList>
    </citation>
    <scope>NUCLEOTIDE SEQUENCE [LARGE SCALE GENOMIC DNA]</scope>
    <source>
        <strain evidence="2 3">S00239</strain>
    </source>
</reference>
<feature type="signal peptide" evidence="1">
    <location>
        <begin position="1"/>
        <end position="26"/>
    </location>
</feature>
<evidence type="ECO:0000313" key="2">
    <source>
        <dbReference type="EMBL" id="MBB4844469.1"/>
    </source>
</evidence>
<comment type="caution">
    <text evidence="2">The sequence shown here is derived from an EMBL/GenBank/DDBJ whole genome shotgun (WGS) entry which is preliminary data.</text>
</comment>
<accession>A0A840LEI1</accession>
<dbReference type="EMBL" id="JACHLP010000006">
    <property type="protein sequence ID" value="MBB4844469.1"/>
    <property type="molecule type" value="Genomic_DNA"/>
</dbReference>
<keyword evidence="1" id="KW-0732">Signal</keyword>
<proteinExistence type="predicted"/>
<evidence type="ECO:0008006" key="4">
    <source>
        <dbReference type="Google" id="ProtNLM"/>
    </source>
</evidence>
<protein>
    <recommendedName>
        <fullName evidence="4">Metal-binding protein</fullName>
    </recommendedName>
</protein>
<sequence length="161" mass="17364">MFKRPPTRRRLLLAGSAFLLAAPALASDSKEKKAPAPLIQVWKGPSCGCCNDWIKHLEANGFRVQSHDDGNTDARARLGVSLQYGSCHTGLVGGYAIEGHVPAREIHRLLKERPKAIGLAVPAMPIGSPGMDGPEYGTRKDPYEVLLLAKNGSSSVYQSYP</sequence>
<dbReference type="InterPro" id="IPR006311">
    <property type="entry name" value="TAT_signal"/>
</dbReference>
<evidence type="ECO:0000256" key="1">
    <source>
        <dbReference type="SAM" id="SignalP"/>
    </source>
</evidence>
<organism evidence="2 3">
    <name type="scientific">Roseateles oligotrophus</name>
    <dbReference type="NCBI Taxonomy" id="1769250"/>
    <lineage>
        <taxon>Bacteria</taxon>
        <taxon>Pseudomonadati</taxon>
        <taxon>Pseudomonadota</taxon>
        <taxon>Betaproteobacteria</taxon>
        <taxon>Burkholderiales</taxon>
        <taxon>Sphaerotilaceae</taxon>
        <taxon>Roseateles</taxon>
    </lineage>
</organism>
<dbReference type="Pfam" id="PF04214">
    <property type="entry name" value="DUF411"/>
    <property type="match status" value="1"/>
</dbReference>
<feature type="chain" id="PRO_5032753800" description="Metal-binding protein" evidence="1">
    <location>
        <begin position="27"/>
        <end position="161"/>
    </location>
</feature>
<dbReference type="PROSITE" id="PS51318">
    <property type="entry name" value="TAT"/>
    <property type="match status" value="1"/>
</dbReference>
<evidence type="ECO:0000313" key="3">
    <source>
        <dbReference type="Proteomes" id="UP000562027"/>
    </source>
</evidence>
<dbReference type="InterPro" id="IPR007332">
    <property type="entry name" value="DUF411"/>
</dbReference>
<dbReference type="AlphaFoldDB" id="A0A840LEI1"/>
<dbReference type="Proteomes" id="UP000562027">
    <property type="component" value="Unassembled WGS sequence"/>
</dbReference>
<dbReference type="RefSeq" id="WP_184300922.1">
    <property type="nucleotide sequence ID" value="NZ_JACHLP010000006.1"/>
</dbReference>
<keyword evidence="3" id="KW-1185">Reference proteome</keyword>
<name>A0A840LEI1_9BURK</name>